<reference evidence="3" key="1">
    <citation type="submission" date="2016-09" db="EMBL/GenBank/DDBJ databases">
        <authorList>
            <person name="Varghese N."/>
            <person name="Submissions S."/>
        </authorList>
    </citation>
    <scope>NUCLEOTIDE SEQUENCE [LARGE SCALE GENOMIC DNA]</scope>
    <source>
        <strain evidence="3">TNe-862</strain>
    </source>
</reference>
<proteinExistence type="predicted"/>
<dbReference type="RefSeq" id="WP_143189334.1">
    <property type="nucleotide sequence ID" value="NZ_FMYQ01000028.1"/>
</dbReference>
<feature type="compositionally biased region" description="Basic and acidic residues" evidence="1">
    <location>
        <begin position="34"/>
        <end position="48"/>
    </location>
</feature>
<name>A0A1G6YQP5_9BURK</name>
<accession>A0A1G6YQP5</accession>
<protein>
    <submittedName>
        <fullName evidence="2">Uncharacterized protein</fullName>
    </submittedName>
</protein>
<evidence type="ECO:0000313" key="3">
    <source>
        <dbReference type="Proteomes" id="UP000198908"/>
    </source>
</evidence>
<sequence>MFVEQGVLQFVQILLDRFDRMLLFERMPLLLRLPDGDRGIQRNGGQDRHQRKRRDQSRSHRAQPLDDRWFPVRTLFRPRLPVPSLIAHRVAPAINAFGISTPIRVT</sequence>
<dbReference type="Proteomes" id="UP000198908">
    <property type="component" value="Unassembled WGS sequence"/>
</dbReference>
<organism evidence="2 3">
    <name type="scientific">Paraburkholderia lycopersici</name>
    <dbReference type="NCBI Taxonomy" id="416944"/>
    <lineage>
        <taxon>Bacteria</taxon>
        <taxon>Pseudomonadati</taxon>
        <taxon>Pseudomonadota</taxon>
        <taxon>Betaproteobacteria</taxon>
        <taxon>Burkholderiales</taxon>
        <taxon>Burkholderiaceae</taxon>
        <taxon>Paraburkholderia</taxon>
    </lineage>
</organism>
<dbReference type="EMBL" id="FMYQ01000028">
    <property type="protein sequence ID" value="SDD92814.1"/>
    <property type="molecule type" value="Genomic_DNA"/>
</dbReference>
<gene>
    <name evidence="2" type="ORF">SAMN05421548_12869</name>
</gene>
<evidence type="ECO:0000256" key="1">
    <source>
        <dbReference type="SAM" id="MobiDB-lite"/>
    </source>
</evidence>
<keyword evidence="3" id="KW-1185">Reference proteome</keyword>
<feature type="region of interest" description="Disordered" evidence="1">
    <location>
        <begin position="34"/>
        <end position="65"/>
    </location>
</feature>
<evidence type="ECO:0000313" key="2">
    <source>
        <dbReference type="EMBL" id="SDD92814.1"/>
    </source>
</evidence>
<dbReference type="AlphaFoldDB" id="A0A1G6YQP5"/>
<feature type="compositionally biased region" description="Basic residues" evidence="1">
    <location>
        <begin position="49"/>
        <end position="61"/>
    </location>
</feature>